<dbReference type="AlphaFoldDB" id="A0A7S0T2L5"/>
<organism evidence="3">
    <name type="scientific">Mantoniella antarctica</name>
    <dbReference type="NCBI Taxonomy" id="81844"/>
    <lineage>
        <taxon>Eukaryota</taxon>
        <taxon>Viridiplantae</taxon>
        <taxon>Chlorophyta</taxon>
        <taxon>Mamiellophyceae</taxon>
        <taxon>Mamiellales</taxon>
        <taxon>Mamiellaceae</taxon>
        <taxon>Mantoniella</taxon>
    </lineage>
</organism>
<feature type="compositionally biased region" description="Low complexity" evidence="1">
    <location>
        <begin position="16"/>
        <end position="27"/>
    </location>
</feature>
<name>A0A7S0T2L5_9CHLO</name>
<evidence type="ECO:0000259" key="2">
    <source>
        <dbReference type="Pfam" id="PF03407"/>
    </source>
</evidence>
<protein>
    <recommendedName>
        <fullName evidence="2">Nucleotide-diphospho-sugar transferase domain-containing protein</fullName>
    </recommendedName>
</protein>
<feature type="region of interest" description="Disordered" evidence="1">
    <location>
        <begin position="1"/>
        <end position="27"/>
    </location>
</feature>
<feature type="domain" description="Nucleotide-diphospho-sugar transferase" evidence="2">
    <location>
        <begin position="225"/>
        <end position="350"/>
    </location>
</feature>
<accession>A0A7S0T2L5</accession>
<dbReference type="InterPro" id="IPR005069">
    <property type="entry name" value="Nucl-diP-sugar_transferase"/>
</dbReference>
<evidence type="ECO:0000256" key="1">
    <source>
        <dbReference type="SAM" id="MobiDB-lite"/>
    </source>
</evidence>
<reference evidence="3" key="1">
    <citation type="submission" date="2021-01" db="EMBL/GenBank/DDBJ databases">
        <authorList>
            <person name="Corre E."/>
            <person name="Pelletier E."/>
            <person name="Niang G."/>
            <person name="Scheremetjew M."/>
            <person name="Finn R."/>
            <person name="Kale V."/>
            <person name="Holt S."/>
            <person name="Cochrane G."/>
            <person name="Meng A."/>
            <person name="Brown T."/>
            <person name="Cohen L."/>
        </authorList>
    </citation>
    <scope>NUCLEOTIDE SEQUENCE</scope>
    <source>
        <strain evidence="3">SL-175</strain>
    </source>
</reference>
<sequence length="476" mass="49868">MVAELTTRSKTGTGAGPAAETTTASVSASVARTDMGATQWTLPSDKYGGVRVNNHDHRFEDTLAATGAAADVPLPTPVFHNRVGAIPGLLEHVQAREREQVHDLGGTVPANGQEGEAAVNVNDKLRYITYANAAYWPVAKVFIASVARNAPAMLPRLIIMLTSHANVAECAALALPHPVDCFYDADMVDILGDHVLNDGSLEAAGVSVPVEKHGAAQRLGAALRIVWCWRKVHAVYTLVMAGYSTMFMDAATVVLNDPRDAVTRHLAIARLVTLSDFGGATEQQSINTGLVAAAPGAATQQVLEQWMQFEAAATETEQAYLTWDLAPRLRREGVVIHALSQRNFPSYLTFDRRHIKGASSAVVSDTSGLSRVLATTFSPGGPAASLGGGAEVVASDSAAPGATAGGAAPDGDAGFAVHAAYCGSVKGKLAFLTRVAAMARTPGALVLPQQDELEGCDTYDRAKFLACGNAPWDGEC</sequence>
<dbReference type="EMBL" id="HBFC01038337">
    <property type="protein sequence ID" value="CAD8723545.1"/>
    <property type="molecule type" value="Transcribed_RNA"/>
</dbReference>
<gene>
    <name evidence="3" type="ORF">MANT1106_LOCUS22761</name>
</gene>
<proteinExistence type="predicted"/>
<feature type="compositionally biased region" description="Polar residues" evidence="1">
    <location>
        <begin position="1"/>
        <end position="10"/>
    </location>
</feature>
<evidence type="ECO:0000313" key="3">
    <source>
        <dbReference type="EMBL" id="CAD8723545.1"/>
    </source>
</evidence>
<dbReference type="Pfam" id="PF03407">
    <property type="entry name" value="Nucleotid_trans"/>
    <property type="match status" value="1"/>
</dbReference>